<dbReference type="PANTHER" id="PTHR35686">
    <property type="entry name" value="KINETOCHORE PROTEIN"/>
    <property type="match status" value="1"/>
</dbReference>
<evidence type="ECO:0000256" key="2">
    <source>
        <dbReference type="SAM" id="Phobius"/>
    </source>
</evidence>
<dbReference type="GeneID" id="116215959"/>
<keyword evidence="2" id="KW-1133">Transmembrane helix</keyword>
<feature type="transmembrane region" description="Helical" evidence="2">
    <location>
        <begin position="250"/>
        <end position="269"/>
    </location>
</feature>
<evidence type="ECO:0000256" key="1">
    <source>
        <dbReference type="SAM" id="MobiDB-lite"/>
    </source>
</evidence>
<sequence>MDIVIILWPSLQMAFMRDGLARGINKFSRKRGQRMKSVGKRSVTTVLDSEDEPMSMDSDSPGEEESDFDNLKIPPPLSKRHTLVDCFQEVLDASPWRDRVALAANPSGSGLFERLQQVMHPEKERELFLNNLEPSGVPLCGISCLHVLIISSYLDAKLIVCHCSLKKIPERLQESVSQWRGERTVIFSPRICSDVDLEVGKLICICPPWYGIANSNLRLELARPLFKLNIERVAHTILVSRKIFCFNMDLLRILALHIIMGIYQIFLALSLPRTEVAKRCCGGK</sequence>
<dbReference type="Proteomes" id="UP000515151">
    <property type="component" value="Chromosome 8"/>
</dbReference>
<evidence type="ECO:0000313" key="4">
    <source>
        <dbReference type="RefSeq" id="XP_031407662.1"/>
    </source>
</evidence>
<reference evidence="3" key="1">
    <citation type="journal article" date="2020" name="Plant Biotechnol. J.">
        <title>The pomegranate (Punica granatum L.) draft genome dissects genetic divergence between soft- and hard-seeded cultivars.</title>
        <authorList>
            <person name="Luo X."/>
            <person name="Li H."/>
            <person name="Wu Z."/>
            <person name="Yao W."/>
            <person name="Zhao P."/>
            <person name="Cao D."/>
            <person name="Yu H."/>
            <person name="Li K."/>
            <person name="Poudel K."/>
            <person name="Zhao D."/>
            <person name="Zhang F."/>
            <person name="Xia X."/>
            <person name="Chen L."/>
            <person name="Wang Q."/>
            <person name="Jing D."/>
            <person name="Cao S."/>
        </authorList>
    </citation>
    <scope>NUCLEOTIDE SEQUENCE [LARGE SCALE GENOMIC DNA]</scope>
    <source>
        <strain evidence="3">cv. Tunisia</strain>
    </source>
</reference>
<dbReference type="OrthoDB" id="1914453at2759"/>
<name>A0A6P8EC81_PUNGR</name>
<dbReference type="RefSeq" id="XP_031407662.1">
    <property type="nucleotide sequence ID" value="XM_031551802.1"/>
</dbReference>
<reference evidence="4" key="2">
    <citation type="submission" date="2025-08" db="UniProtKB">
        <authorList>
            <consortium name="RefSeq"/>
        </authorList>
    </citation>
    <scope>IDENTIFICATION</scope>
    <source>
        <tissue evidence="4">Leaf</tissue>
    </source>
</reference>
<keyword evidence="2" id="KW-0472">Membrane</keyword>
<dbReference type="PANTHER" id="PTHR35686:SF1">
    <property type="entry name" value="KINETOCHORE PROTEIN"/>
    <property type="match status" value="1"/>
</dbReference>
<feature type="compositionally biased region" description="Acidic residues" evidence="1">
    <location>
        <begin position="48"/>
        <end position="68"/>
    </location>
</feature>
<evidence type="ECO:0000313" key="3">
    <source>
        <dbReference type="Proteomes" id="UP000515151"/>
    </source>
</evidence>
<accession>A0A6P8EC81</accession>
<feature type="region of interest" description="Disordered" evidence="1">
    <location>
        <begin position="33"/>
        <end position="68"/>
    </location>
</feature>
<keyword evidence="3" id="KW-1185">Reference proteome</keyword>
<protein>
    <submittedName>
        <fullName evidence="4">Uncharacterized protein LOC116215959 isoform X1</fullName>
    </submittedName>
</protein>
<organism evidence="3 4">
    <name type="scientific">Punica granatum</name>
    <name type="common">Pomegranate</name>
    <dbReference type="NCBI Taxonomy" id="22663"/>
    <lineage>
        <taxon>Eukaryota</taxon>
        <taxon>Viridiplantae</taxon>
        <taxon>Streptophyta</taxon>
        <taxon>Embryophyta</taxon>
        <taxon>Tracheophyta</taxon>
        <taxon>Spermatophyta</taxon>
        <taxon>Magnoliopsida</taxon>
        <taxon>eudicotyledons</taxon>
        <taxon>Gunneridae</taxon>
        <taxon>Pentapetalae</taxon>
        <taxon>rosids</taxon>
        <taxon>malvids</taxon>
        <taxon>Myrtales</taxon>
        <taxon>Lythraceae</taxon>
        <taxon>Punica</taxon>
    </lineage>
</organism>
<proteinExistence type="predicted"/>
<keyword evidence="2" id="KW-0812">Transmembrane</keyword>
<dbReference type="AlphaFoldDB" id="A0A6P8EC81"/>
<gene>
    <name evidence="4" type="primary">LOC116215959</name>
</gene>